<evidence type="ECO:0000256" key="3">
    <source>
        <dbReference type="SAM" id="MobiDB-lite"/>
    </source>
</evidence>
<organism evidence="5">
    <name type="scientific">Bionectria ochroleuca</name>
    <name type="common">Gliocladium roseum</name>
    <dbReference type="NCBI Taxonomy" id="29856"/>
    <lineage>
        <taxon>Eukaryota</taxon>
        <taxon>Fungi</taxon>
        <taxon>Dikarya</taxon>
        <taxon>Ascomycota</taxon>
        <taxon>Pezizomycotina</taxon>
        <taxon>Sordariomycetes</taxon>
        <taxon>Hypocreomycetidae</taxon>
        <taxon>Hypocreales</taxon>
        <taxon>Bionectriaceae</taxon>
        <taxon>Clonostachys</taxon>
    </lineage>
</organism>
<feature type="region of interest" description="Disordered" evidence="3">
    <location>
        <begin position="17"/>
        <end position="41"/>
    </location>
</feature>
<feature type="transmembrane region" description="Helical" evidence="4">
    <location>
        <begin position="125"/>
        <end position="142"/>
    </location>
</feature>
<feature type="transmembrane region" description="Helical" evidence="4">
    <location>
        <begin position="347"/>
        <end position="369"/>
    </location>
</feature>
<protein>
    <recommendedName>
        <fullName evidence="6">Major facilitator superfamily (MFS) profile domain-containing protein</fullName>
    </recommendedName>
</protein>
<comment type="subcellular location">
    <subcellularLocation>
        <location evidence="1">Membrane</location>
        <topology evidence="1">Multi-pass membrane protein</topology>
    </subcellularLocation>
</comment>
<keyword evidence="4" id="KW-0812">Transmembrane</keyword>
<dbReference type="GO" id="GO:0022857">
    <property type="term" value="F:transmembrane transporter activity"/>
    <property type="evidence" value="ECO:0007669"/>
    <property type="project" value="InterPro"/>
</dbReference>
<reference evidence="5" key="1">
    <citation type="submission" date="2015-01" db="EMBL/GenBank/DDBJ databases">
        <authorList>
            <person name="Durling Mikael"/>
        </authorList>
    </citation>
    <scope>NUCLEOTIDE SEQUENCE</scope>
</reference>
<feature type="transmembrane region" description="Helical" evidence="4">
    <location>
        <begin position="320"/>
        <end position="341"/>
    </location>
</feature>
<dbReference type="EMBL" id="CDPU01000013">
    <property type="protein sequence ID" value="CEO49236.1"/>
    <property type="molecule type" value="Genomic_DNA"/>
</dbReference>
<feature type="transmembrane region" description="Helical" evidence="4">
    <location>
        <begin position="293"/>
        <end position="313"/>
    </location>
</feature>
<evidence type="ECO:0000256" key="1">
    <source>
        <dbReference type="ARBA" id="ARBA00004141"/>
    </source>
</evidence>
<dbReference type="PANTHER" id="PTHR11360">
    <property type="entry name" value="MONOCARBOXYLATE TRANSPORTER"/>
    <property type="match status" value="1"/>
</dbReference>
<dbReference type="InterPro" id="IPR050327">
    <property type="entry name" value="Proton-linked_MCT"/>
</dbReference>
<feature type="transmembrane region" description="Helical" evidence="4">
    <location>
        <begin position="182"/>
        <end position="201"/>
    </location>
</feature>
<keyword evidence="4" id="KW-0472">Membrane</keyword>
<keyword evidence="4" id="KW-1133">Transmembrane helix</keyword>
<accession>A0A0B7K3I4</accession>
<gene>
    <name evidence="5" type="ORF">BN869_000005293_1</name>
</gene>
<dbReference type="InterPro" id="IPR036259">
    <property type="entry name" value="MFS_trans_sf"/>
</dbReference>
<name>A0A0B7K3I4_BIOOC</name>
<dbReference type="Gene3D" id="1.20.1250.20">
    <property type="entry name" value="MFS general substrate transporter like domains"/>
    <property type="match status" value="2"/>
</dbReference>
<dbReference type="AlphaFoldDB" id="A0A0B7K3I4"/>
<dbReference type="Pfam" id="PF07690">
    <property type="entry name" value="MFS_1"/>
    <property type="match status" value="1"/>
</dbReference>
<comment type="similarity">
    <text evidence="2">Belongs to the major facilitator superfamily. Monocarboxylate porter (TC 2.A.1.13) family.</text>
</comment>
<evidence type="ECO:0000313" key="5">
    <source>
        <dbReference type="EMBL" id="CEO49236.1"/>
    </source>
</evidence>
<feature type="transmembrane region" description="Helical" evidence="4">
    <location>
        <begin position="257"/>
        <end position="281"/>
    </location>
</feature>
<evidence type="ECO:0000256" key="2">
    <source>
        <dbReference type="ARBA" id="ARBA00006727"/>
    </source>
</evidence>
<dbReference type="GO" id="GO:0016020">
    <property type="term" value="C:membrane"/>
    <property type="evidence" value="ECO:0007669"/>
    <property type="project" value="UniProtKB-SubCell"/>
</dbReference>
<feature type="transmembrane region" description="Helical" evidence="4">
    <location>
        <begin position="423"/>
        <end position="444"/>
    </location>
</feature>
<dbReference type="InterPro" id="IPR011701">
    <property type="entry name" value="MFS"/>
</dbReference>
<sequence>MGGQTQIETQQTLFELQATQEQQHESTPDRQNSQSFHPQELKPVDRGRDAWVVLIAGFVFEALFWGFPMCYGVFQNYYTTQVSEFQRDKDKVALIGALAQGLYYLGAPLSAVATKRFPKYQRQQIWLGWPMCVLGLLAASFTNSVNGLLLTQGFLYGLGFVTLTYPIIAMLNEWWISKKGMAFGLISASSGATGAVMPFIIEALLERYGHKTTLRACAVAMVILTGPLIPLFKGRLPASEQASLAKMDWGFFSKPLFWVYGSAILIQGFGFFFPVVFLPSYASTIGISSLNGALLLSVMSISQVLGQFFFGYLSDKSISVTLLSMVACIAAAAATFALWGLGKSMAMLVPFAIVYGFFAFGFGTLRVAMGRAVSDDPSTVFATYAIFVFLQGIGNVMVGPLSAALMSKPVIRGAYSAGQYDGIVFLTGASSALAAMIIIVWSLYQHLMRKS</sequence>
<dbReference type="SUPFAM" id="SSF103473">
    <property type="entry name" value="MFS general substrate transporter"/>
    <property type="match status" value="1"/>
</dbReference>
<feature type="transmembrane region" description="Helical" evidence="4">
    <location>
        <begin position="381"/>
        <end position="403"/>
    </location>
</feature>
<evidence type="ECO:0008006" key="6">
    <source>
        <dbReference type="Google" id="ProtNLM"/>
    </source>
</evidence>
<proteinExistence type="inferred from homology"/>
<evidence type="ECO:0000256" key="4">
    <source>
        <dbReference type="SAM" id="Phobius"/>
    </source>
</evidence>
<dbReference type="PANTHER" id="PTHR11360:SF287">
    <property type="entry name" value="MFS MONOCARBOXYLATE TRANSPORTER"/>
    <property type="match status" value="1"/>
</dbReference>
<feature type="transmembrane region" description="Helical" evidence="4">
    <location>
        <begin position="154"/>
        <end position="175"/>
    </location>
</feature>
<feature type="transmembrane region" description="Helical" evidence="4">
    <location>
        <begin position="94"/>
        <end position="113"/>
    </location>
</feature>
<feature type="transmembrane region" description="Helical" evidence="4">
    <location>
        <begin position="51"/>
        <end position="74"/>
    </location>
</feature>